<organism evidence="8 9">
    <name type="scientific">Clostridium tetani</name>
    <dbReference type="NCBI Taxonomy" id="1513"/>
    <lineage>
        <taxon>Bacteria</taxon>
        <taxon>Bacillati</taxon>
        <taxon>Bacillota</taxon>
        <taxon>Clostridia</taxon>
        <taxon>Eubacteriales</taxon>
        <taxon>Clostridiaceae</taxon>
        <taxon>Clostridium</taxon>
    </lineage>
</organism>
<dbReference type="PANTHER" id="PTHR13932:SF5">
    <property type="entry name" value="RADICAL S-ADENOSYL METHIONINE DOMAIN-CONTAINING PROTEIN 1, MITOCHONDRIAL"/>
    <property type="match status" value="1"/>
</dbReference>
<dbReference type="Proteomes" id="UP001321763">
    <property type="component" value="Chromosome"/>
</dbReference>
<sequence length="465" mass="54107">MITDIFRRVILGKKDKFMFKGYSQDMVDFREIDENTGIYIHIPFCKSICPYCPYNKVLYEKEKAKDYKNSLMKEIKMYKKYLKNKNITSIYIGGGTPTHLVDELNEVISYIKDEFKFNGDIGIEVYPTEVSEELLTKLKSLGVNLLSLGVQTFNDDKLKFLGRKYKVEDIENALEKIEKFNFKCVDIDIMTNLPGQTIEDIEQDLRKVYSYNIHQLSAYPLIVFPMTPMDKIIREKKLKRFSELGERKILNIIDKISKECGYERSSIWTYGKSDGTIDLNIEEADVIFLSIDGDKEAHNLIRGDTFDTILDNAKKASNSNICIYMAINKLNYKTVPKVAKLAKDHPNINSISFNFHTPYKGTELLSLSYKEKEETVKVIKDMMKKDMPIFNLECGLDTYLKNKWKRPCYQCVVSENNKRYICGRCVEVEGLCHECGYLFAIEFSMLFSGNIKSIYQMLKIYLKYV</sequence>
<dbReference type="AlphaFoldDB" id="A0ABC8EB16"/>
<proteinExistence type="predicted"/>
<evidence type="ECO:0000313" key="8">
    <source>
        <dbReference type="EMBL" id="BDR80416.1"/>
    </source>
</evidence>
<dbReference type="InterPro" id="IPR034505">
    <property type="entry name" value="Coproporphyrinogen-III_oxidase"/>
</dbReference>
<dbReference type="Gene3D" id="3.20.20.70">
    <property type="entry name" value="Aldolase class I"/>
    <property type="match status" value="2"/>
</dbReference>
<accession>A0ABC8EB16</accession>
<evidence type="ECO:0000256" key="1">
    <source>
        <dbReference type="ARBA" id="ARBA00017228"/>
    </source>
</evidence>
<reference evidence="8 9" key="1">
    <citation type="submission" date="2022-09" db="EMBL/GenBank/DDBJ databases">
        <title>complete genome sequences of Clostridium tetani str. KHSU-234311-028 isolated from soil.</title>
        <authorList>
            <person name="Sekizuka T."/>
            <person name="Shitada C."/>
            <person name="Takahashi M."/>
            <person name="Kuroda M."/>
        </authorList>
    </citation>
    <scope>NUCLEOTIDE SEQUENCE [LARGE SCALE GENOMIC DNA]</scope>
    <source>
        <strain evidence="8 9">KHSU-234311-028</strain>
    </source>
</reference>
<dbReference type="PANTHER" id="PTHR13932">
    <property type="entry name" value="COPROPORPHYRINIGEN III OXIDASE"/>
    <property type="match status" value="1"/>
</dbReference>
<evidence type="ECO:0000256" key="3">
    <source>
        <dbReference type="ARBA" id="ARBA00022723"/>
    </source>
</evidence>
<dbReference type="GO" id="GO:0046872">
    <property type="term" value="F:metal ion binding"/>
    <property type="evidence" value="ECO:0007669"/>
    <property type="project" value="UniProtKB-KW"/>
</dbReference>
<dbReference type="SMART" id="SM00729">
    <property type="entry name" value="Elp3"/>
    <property type="match status" value="1"/>
</dbReference>
<evidence type="ECO:0000259" key="7">
    <source>
        <dbReference type="PROSITE" id="PS51918"/>
    </source>
</evidence>
<dbReference type="RefSeq" id="WP_317724767.1">
    <property type="nucleotide sequence ID" value="NZ_AP026818.1"/>
</dbReference>
<evidence type="ECO:0000256" key="2">
    <source>
        <dbReference type="ARBA" id="ARBA00022691"/>
    </source>
</evidence>
<dbReference type="InterPro" id="IPR058240">
    <property type="entry name" value="rSAM_sf"/>
</dbReference>
<dbReference type="EMBL" id="AP026818">
    <property type="protein sequence ID" value="BDR80416.1"/>
    <property type="molecule type" value="Genomic_DNA"/>
</dbReference>
<feature type="domain" description="DOD-type homing endonuclease" evidence="6">
    <location>
        <begin position="87"/>
        <end position="150"/>
    </location>
</feature>
<gene>
    <name evidence="8" type="ORF">K234311028_06620</name>
</gene>
<name>A0ABC8EB16_CLOTA</name>
<evidence type="ECO:0000256" key="4">
    <source>
        <dbReference type="ARBA" id="ARBA00023004"/>
    </source>
</evidence>
<dbReference type="SFLD" id="SFLDG01082">
    <property type="entry name" value="B12-binding_domain_containing"/>
    <property type="match status" value="1"/>
</dbReference>
<dbReference type="PROSITE" id="PS51918">
    <property type="entry name" value="RADICAL_SAM"/>
    <property type="match status" value="1"/>
</dbReference>
<keyword evidence="2" id="KW-0949">S-adenosyl-L-methionine</keyword>
<dbReference type="SUPFAM" id="SSF102114">
    <property type="entry name" value="Radical SAM enzymes"/>
    <property type="match status" value="2"/>
</dbReference>
<evidence type="ECO:0000259" key="6">
    <source>
        <dbReference type="PROSITE" id="PS50819"/>
    </source>
</evidence>
<feature type="domain" description="Radical SAM core" evidence="7">
    <location>
        <begin position="30"/>
        <end position="263"/>
    </location>
</feature>
<keyword evidence="4" id="KW-0408">Iron</keyword>
<evidence type="ECO:0000256" key="5">
    <source>
        <dbReference type="ARBA" id="ARBA00023014"/>
    </source>
</evidence>
<evidence type="ECO:0000313" key="9">
    <source>
        <dbReference type="Proteomes" id="UP001321763"/>
    </source>
</evidence>
<dbReference type="InterPro" id="IPR004042">
    <property type="entry name" value="Intein_endonuc_central"/>
</dbReference>
<dbReference type="Pfam" id="PF04055">
    <property type="entry name" value="Radical_SAM"/>
    <property type="match status" value="1"/>
</dbReference>
<dbReference type="InterPro" id="IPR007197">
    <property type="entry name" value="rSAM"/>
</dbReference>
<dbReference type="InterPro" id="IPR006638">
    <property type="entry name" value="Elp3/MiaA/NifB-like_rSAM"/>
</dbReference>
<dbReference type="PROSITE" id="PS50819">
    <property type="entry name" value="INTEIN_ENDONUCLEASE"/>
    <property type="match status" value="1"/>
</dbReference>
<dbReference type="GO" id="GO:0051536">
    <property type="term" value="F:iron-sulfur cluster binding"/>
    <property type="evidence" value="ECO:0007669"/>
    <property type="project" value="UniProtKB-KW"/>
</dbReference>
<keyword evidence="5" id="KW-0411">Iron-sulfur</keyword>
<protein>
    <recommendedName>
        <fullName evidence="1">Heme chaperone HemW</fullName>
    </recommendedName>
</protein>
<dbReference type="SFLD" id="SFLDG01065">
    <property type="entry name" value="anaerobic_coproporphyrinogen-I"/>
    <property type="match status" value="1"/>
</dbReference>
<dbReference type="CDD" id="cd01335">
    <property type="entry name" value="Radical_SAM"/>
    <property type="match status" value="1"/>
</dbReference>
<dbReference type="InterPro" id="IPR013785">
    <property type="entry name" value="Aldolase_TIM"/>
</dbReference>
<keyword evidence="3" id="KW-0479">Metal-binding</keyword>
<dbReference type="SFLD" id="SFLDS00029">
    <property type="entry name" value="Radical_SAM"/>
    <property type="match status" value="1"/>
</dbReference>